<evidence type="ECO:0000256" key="1">
    <source>
        <dbReference type="SAM" id="SignalP"/>
    </source>
</evidence>
<feature type="chain" id="PRO_5045090215" description="Outer membrane lipoprotein carrier protein LolA" evidence="1">
    <location>
        <begin position="19"/>
        <end position="192"/>
    </location>
</feature>
<sequence length="192" mass="21594">MIKYGLLGSLLVSGSLTAAGQQVLQGDSVYQNLQTNKSSLADIKRVMGWPSSKKKLVNIKYGHFREGGSFTSKSLVGYTFSYKRRGVNFTVEEETHKLSRIAFRPAAAIVTAKGIQPGKSTFADVVAAYGAIDVNKDLREPPYIYQARIDRHTKKERWITVLRYQGIRFVSYGKLEPKVDFSPRRVDEIQLD</sequence>
<comment type="caution">
    <text evidence="2">The sequence shown here is derived from an EMBL/GenBank/DDBJ whole genome shotgun (WGS) entry which is preliminary data.</text>
</comment>
<dbReference type="Proteomes" id="UP001165297">
    <property type="component" value="Unassembled WGS sequence"/>
</dbReference>
<keyword evidence="3" id="KW-1185">Reference proteome</keyword>
<reference evidence="2" key="1">
    <citation type="submission" date="2021-10" db="EMBL/GenBank/DDBJ databases">
        <authorList>
            <person name="Dean J.D."/>
            <person name="Kim M.K."/>
            <person name="Newey C.N."/>
            <person name="Stoker T.S."/>
            <person name="Thompson D.W."/>
            <person name="Grose J.H."/>
        </authorList>
    </citation>
    <scope>NUCLEOTIDE SEQUENCE</scope>
    <source>
        <strain evidence="2">BT635</strain>
    </source>
</reference>
<feature type="signal peptide" evidence="1">
    <location>
        <begin position="1"/>
        <end position="18"/>
    </location>
</feature>
<dbReference type="EMBL" id="JAJADQ010000003">
    <property type="protein sequence ID" value="MCB2377191.1"/>
    <property type="molecule type" value="Genomic_DNA"/>
</dbReference>
<gene>
    <name evidence="2" type="ORF">LGH70_06330</name>
</gene>
<dbReference type="RefSeq" id="WP_226183785.1">
    <property type="nucleotide sequence ID" value="NZ_JAJADQ010000003.1"/>
</dbReference>
<organism evidence="2 3">
    <name type="scientific">Hymenobacter nitidus</name>
    <dbReference type="NCBI Taxonomy" id="2880929"/>
    <lineage>
        <taxon>Bacteria</taxon>
        <taxon>Pseudomonadati</taxon>
        <taxon>Bacteroidota</taxon>
        <taxon>Cytophagia</taxon>
        <taxon>Cytophagales</taxon>
        <taxon>Hymenobacteraceae</taxon>
        <taxon>Hymenobacter</taxon>
    </lineage>
</organism>
<evidence type="ECO:0008006" key="4">
    <source>
        <dbReference type="Google" id="ProtNLM"/>
    </source>
</evidence>
<evidence type="ECO:0000313" key="2">
    <source>
        <dbReference type="EMBL" id="MCB2377191.1"/>
    </source>
</evidence>
<protein>
    <recommendedName>
        <fullName evidence="4">Outer membrane lipoprotein carrier protein LolA</fullName>
    </recommendedName>
</protein>
<name>A0ABS8AA87_9BACT</name>
<evidence type="ECO:0000313" key="3">
    <source>
        <dbReference type="Proteomes" id="UP001165297"/>
    </source>
</evidence>
<proteinExistence type="predicted"/>
<accession>A0ABS8AA87</accession>
<keyword evidence="1" id="KW-0732">Signal</keyword>